<organism evidence="4 5">
    <name type="scientific">Cyberlindnera jadinii (strain ATCC 18201 / CBS 1600 / BCRC 20928 / JCM 3617 / NBRC 0987 / NRRL Y-1542)</name>
    <name type="common">Torula yeast</name>
    <name type="synonym">Candida utilis</name>
    <dbReference type="NCBI Taxonomy" id="983966"/>
    <lineage>
        <taxon>Eukaryota</taxon>
        <taxon>Fungi</taxon>
        <taxon>Dikarya</taxon>
        <taxon>Ascomycota</taxon>
        <taxon>Saccharomycotina</taxon>
        <taxon>Saccharomycetes</taxon>
        <taxon>Phaffomycetales</taxon>
        <taxon>Phaffomycetaceae</taxon>
        <taxon>Cyberlindnera</taxon>
    </lineage>
</organism>
<evidence type="ECO:0000256" key="2">
    <source>
        <dbReference type="ARBA" id="ARBA00022857"/>
    </source>
</evidence>
<dbReference type="Pfam" id="PF00106">
    <property type="entry name" value="adh_short"/>
    <property type="match status" value="1"/>
</dbReference>
<dbReference type="SUPFAM" id="SSF51735">
    <property type="entry name" value="NAD(P)-binding Rossmann-fold domains"/>
    <property type="match status" value="1"/>
</dbReference>
<dbReference type="InterPro" id="IPR002347">
    <property type="entry name" value="SDR_fam"/>
</dbReference>
<evidence type="ECO:0000256" key="3">
    <source>
        <dbReference type="ARBA" id="ARBA00023002"/>
    </source>
</evidence>
<keyword evidence="2" id="KW-0521">NADP</keyword>
<dbReference type="InterPro" id="IPR020904">
    <property type="entry name" value="Sc_DH/Rdtase_CS"/>
</dbReference>
<dbReference type="GO" id="GO:0000140">
    <property type="term" value="F:acylglycerone-phosphate reductase (NADP+) activity"/>
    <property type="evidence" value="ECO:0007669"/>
    <property type="project" value="TreeGrafter"/>
</dbReference>
<dbReference type="EMBL" id="CDQK01000005">
    <property type="protein sequence ID" value="CEP24135.1"/>
    <property type="molecule type" value="Genomic_DNA"/>
</dbReference>
<dbReference type="PRINTS" id="PR00081">
    <property type="entry name" value="GDHRDH"/>
</dbReference>
<protein>
    <submittedName>
        <fullName evidence="4">AYR1 protein</fullName>
    </submittedName>
</protein>
<keyword evidence="3" id="KW-0560">Oxidoreductase</keyword>
<dbReference type="GO" id="GO:0006654">
    <property type="term" value="P:phosphatidic acid biosynthetic process"/>
    <property type="evidence" value="ECO:0007669"/>
    <property type="project" value="TreeGrafter"/>
</dbReference>
<proteinExistence type="inferred from homology"/>
<dbReference type="PANTHER" id="PTHR44169">
    <property type="entry name" value="NADPH-DEPENDENT 1-ACYLDIHYDROXYACETONE PHOSPHATE REDUCTASE"/>
    <property type="match status" value="1"/>
</dbReference>
<dbReference type="PROSITE" id="PS00061">
    <property type="entry name" value="ADH_SHORT"/>
    <property type="match status" value="1"/>
</dbReference>
<dbReference type="Gene3D" id="3.40.50.720">
    <property type="entry name" value="NAD(P)-binding Rossmann-like Domain"/>
    <property type="match status" value="1"/>
</dbReference>
<dbReference type="AlphaFoldDB" id="A0A0H5C792"/>
<evidence type="ECO:0000313" key="5">
    <source>
        <dbReference type="Proteomes" id="UP000038830"/>
    </source>
</evidence>
<evidence type="ECO:0000313" key="4">
    <source>
        <dbReference type="EMBL" id="CEP24135.1"/>
    </source>
</evidence>
<dbReference type="PANTHER" id="PTHR44169:SF6">
    <property type="entry name" value="NADPH-DEPENDENT 1-ACYLDIHYDROXYACETONE PHOSPHATE REDUCTASE"/>
    <property type="match status" value="1"/>
</dbReference>
<gene>
    <name evidence="4" type="primary">AYR1</name>
    <name evidence="4" type="ORF">BN1211_4871</name>
</gene>
<reference evidence="5" key="1">
    <citation type="journal article" date="2015" name="J. Biotechnol.">
        <title>The structure of the Cyberlindnera jadinii genome and its relation to Candida utilis analyzed by the occurrence of single nucleotide polymorphisms.</title>
        <authorList>
            <person name="Rupp O."/>
            <person name="Brinkrolf K."/>
            <person name="Buerth C."/>
            <person name="Kunigo M."/>
            <person name="Schneider J."/>
            <person name="Jaenicke S."/>
            <person name="Goesmann A."/>
            <person name="Puehler A."/>
            <person name="Jaeger K.-E."/>
            <person name="Ernst J.F."/>
        </authorList>
    </citation>
    <scope>NUCLEOTIDE SEQUENCE [LARGE SCALE GENOMIC DNA]</scope>
    <source>
        <strain evidence="5">ATCC 18201 / CBS 1600 / BCRC 20928 / JCM 3617 / NBRC 0987 / NRRL Y-1542</strain>
    </source>
</reference>
<dbReference type="GO" id="GO:0005811">
    <property type="term" value="C:lipid droplet"/>
    <property type="evidence" value="ECO:0007669"/>
    <property type="project" value="TreeGrafter"/>
</dbReference>
<sequence>MSKTALVTGANGGIGRALTFELVKRGYVVYATDIVFSDETTELFDANDKVKKYIMDVTSQDAVVEIREIVKADTDGQLDLLYCNAGRPVVAMATDVTDEEIQSLFELNLFAQMRLVREFVKMIIPTKGTIVFSGSVTRGIPLHANCLYTSSKAALDQYASTLQCELRNYGVKVIDVIGGYIKTPIFHAGENYQIPQDSIYNFEEYKVAFDKKAEVLLKNSASLGMPPEEFAKRTLDQVEKANLNTLRVYEGTNSGRMSLLQTFLPQKALINHILNLFGFNFDYRKGSKYVKE</sequence>
<dbReference type="InterPro" id="IPR036291">
    <property type="entry name" value="NAD(P)-bd_dom_sf"/>
</dbReference>
<dbReference type="Proteomes" id="UP000038830">
    <property type="component" value="Unassembled WGS sequence"/>
</dbReference>
<name>A0A0H5C792_CYBJN</name>
<dbReference type="GO" id="GO:0004806">
    <property type="term" value="F:triacylglycerol lipase activity"/>
    <property type="evidence" value="ECO:0007669"/>
    <property type="project" value="TreeGrafter"/>
</dbReference>
<dbReference type="GO" id="GO:0019433">
    <property type="term" value="P:triglyceride catabolic process"/>
    <property type="evidence" value="ECO:0007669"/>
    <property type="project" value="TreeGrafter"/>
</dbReference>
<accession>A0A0H5C792</accession>
<dbReference type="GO" id="GO:0005783">
    <property type="term" value="C:endoplasmic reticulum"/>
    <property type="evidence" value="ECO:0007669"/>
    <property type="project" value="TreeGrafter"/>
</dbReference>
<evidence type="ECO:0000256" key="1">
    <source>
        <dbReference type="ARBA" id="ARBA00006484"/>
    </source>
</evidence>
<comment type="similarity">
    <text evidence="1">Belongs to the short-chain dehydrogenases/reductases (SDR) family.</text>
</comment>